<dbReference type="EMBL" id="JACXVP010000008">
    <property type="protein sequence ID" value="KAG5590984.1"/>
    <property type="molecule type" value="Genomic_DNA"/>
</dbReference>
<comment type="caution">
    <text evidence="1">The sequence shown here is derived from an EMBL/GenBank/DDBJ whole genome shotgun (WGS) entry which is preliminary data.</text>
</comment>
<dbReference type="AlphaFoldDB" id="A0A9J5XUX9"/>
<accession>A0A9J5XUX9</accession>
<evidence type="ECO:0000313" key="1">
    <source>
        <dbReference type="EMBL" id="KAG5590984.1"/>
    </source>
</evidence>
<reference evidence="1 2" key="1">
    <citation type="submission" date="2020-09" db="EMBL/GenBank/DDBJ databases">
        <title>De no assembly of potato wild relative species, Solanum commersonii.</title>
        <authorList>
            <person name="Cho K."/>
        </authorList>
    </citation>
    <scope>NUCLEOTIDE SEQUENCE [LARGE SCALE GENOMIC DNA]</scope>
    <source>
        <strain evidence="1">LZ3.2</strain>
        <tissue evidence="1">Leaf</tissue>
    </source>
</reference>
<protein>
    <submittedName>
        <fullName evidence="1">Uncharacterized protein</fullName>
    </submittedName>
</protein>
<gene>
    <name evidence="1" type="ORF">H5410_041498</name>
</gene>
<organism evidence="1 2">
    <name type="scientific">Solanum commersonii</name>
    <name type="common">Commerson's wild potato</name>
    <name type="synonym">Commerson's nightshade</name>
    <dbReference type="NCBI Taxonomy" id="4109"/>
    <lineage>
        <taxon>Eukaryota</taxon>
        <taxon>Viridiplantae</taxon>
        <taxon>Streptophyta</taxon>
        <taxon>Embryophyta</taxon>
        <taxon>Tracheophyta</taxon>
        <taxon>Spermatophyta</taxon>
        <taxon>Magnoliopsida</taxon>
        <taxon>eudicotyledons</taxon>
        <taxon>Gunneridae</taxon>
        <taxon>Pentapetalae</taxon>
        <taxon>asterids</taxon>
        <taxon>lamiids</taxon>
        <taxon>Solanales</taxon>
        <taxon>Solanaceae</taxon>
        <taxon>Solanoideae</taxon>
        <taxon>Solaneae</taxon>
        <taxon>Solanum</taxon>
    </lineage>
</organism>
<sequence>MHDFTHRLTRIFRPTHHSTHARSKRSFNFYNRVEAKIKWTNGESSRYHHAHISSKPHHTRHSTQSSIMTLQVMLTCNGHCKTDLDILASHNEILRVHTRLMELKFPCWTCTTYYTSERLFNSLVLVTTDTQMYRRTSKKFKNEAIKREINEINPYSFTFQGDQFFTKHSRNKT</sequence>
<dbReference type="Proteomes" id="UP000824120">
    <property type="component" value="Chromosome 8"/>
</dbReference>
<keyword evidence="2" id="KW-1185">Reference proteome</keyword>
<evidence type="ECO:0000313" key="2">
    <source>
        <dbReference type="Proteomes" id="UP000824120"/>
    </source>
</evidence>
<name>A0A9J5XUX9_SOLCO</name>
<proteinExistence type="predicted"/>